<organism evidence="5 6">
    <name type="scientific">Nicoletella semolina</name>
    <dbReference type="NCBI Taxonomy" id="271160"/>
    <lineage>
        <taxon>Bacteria</taxon>
        <taxon>Pseudomonadati</taxon>
        <taxon>Pseudomonadota</taxon>
        <taxon>Gammaproteobacteria</taxon>
        <taxon>Pasteurellales</taxon>
        <taxon>Pasteurellaceae</taxon>
        <taxon>Nicoletella</taxon>
    </lineage>
</organism>
<dbReference type="GO" id="GO:0009102">
    <property type="term" value="P:biotin biosynthetic process"/>
    <property type="evidence" value="ECO:0007669"/>
    <property type="project" value="TreeGrafter"/>
</dbReference>
<dbReference type="EMBL" id="SLXJ01000002">
    <property type="protein sequence ID" value="TCP18430.1"/>
    <property type="molecule type" value="Genomic_DNA"/>
</dbReference>
<dbReference type="Proteomes" id="UP000295537">
    <property type="component" value="Unassembled WGS sequence"/>
</dbReference>
<dbReference type="Gene3D" id="3.40.640.10">
    <property type="entry name" value="Type I PLP-dependent aspartate aminotransferase-like (Major domain)"/>
    <property type="match status" value="1"/>
</dbReference>
<evidence type="ECO:0000256" key="2">
    <source>
        <dbReference type="ARBA" id="ARBA00022679"/>
    </source>
</evidence>
<sequence>MNIFEVYYKKSLKKIPKFFPRIRSHTDRVLFLEDGTIKLNFSSCDYLGLSNNSKMKKAAIEAIKEYGTNISGPMVFCGYTKYHEMLENELARIYGVDEGIIYTTSYQANIGVIPVIAKEVDLIVMDKLSHVSLYNAVAISKKPFRVYPHNNLEFLEKIIKNNKDKTILIISDGVFSADGDFCDIKTLSKLKELYGNIYLYIDDAHGVGALGENGLGLAEKENCINSIDILVGTMSKAYGSTGGFCIVRDPILAKKIKLNSSTYNASRAVSPGVAAASYMSLKINEVEGRNRRNKLDSIVKYAHDMLDSLGINKLYSKSYIIPIVFNSPEKAIEANNYLIEKGILSSLFIPPYVEKNKTRIRITISYNHLKKDIKKLCEELRMLKIKGFL</sequence>
<name>A0A4R2NBJ1_9PAST</name>
<protein>
    <submittedName>
        <fullName evidence="5">8-amino-7-oxononanoate synthase</fullName>
    </submittedName>
</protein>
<evidence type="ECO:0000256" key="3">
    <source>
        <dbReference type="ARBA" id="ARBA00022898"/>
    </source>
</evidence>
<evidence type="ECO:0000313" key="6">
    <source>
        <dbReference type="Proteomes" id="UP000295537"/>
    </source>
</evidence>
<dbReference type="AlphaFoldDB" id="A0A4R2NBJ1"/>
<proteinExistence type="predicted"/>
<comment type="caution">
    <text evidence="5">The sequence shown here is derived from an EMBL/GenBank/DDBJ whole genome shotgun (WGS) entry which is preliminary data.</text>
</comment>
<reference evidence="5 6" key="1">
    <citation type="submission" date="2019-03" db="EMBL/GenBank/DDBJ databases">
        <title>Genomic Encyclopedia of Type Strains, Phase IV (KMG-IV): sequencing the most valuable type-strain genomes for metagenomic binning, comparative biology and taxonomic classification.</title>
        <authorList>
            <person name="Goeker M."/>
        </authorList>
    </citation>
    <scope>NUCLEOTIDE SEQUENCE [LARGE SCALE GENOMIC DNA]</scope>
    <source>
        <strain evidence="5 6">DSM 16380</strain>
    </source>
</reference>
<dbReference type="InterPro" id="IPR015421">
    <property type="entry name" value="PyrdxlP-dep_Trfase_major"/>
</dbReference>
<dbReference type="InterPro" id="IPR050087">
    <property type="entry name" value="AON_synthase_class-II"/>
</dbReference>
<dbReference type="GO" id="GO:0008710">
    <property type="term" value="F:8-amino-7-oxononanoate synthase activity"/>
    <property type="evidence" value="ECO:0007669"/>
    <property type="project" value="TreeGrafter"/>
</dbReference>
<dbReference type="InterPro" id="IPR015422">
    <property type="entry name" value="PyrdxlP-dep_Trfase_small"/>
</dbReference>
<gene>
    <name evidence="5" type="ORF">EV693_102109</name>
</gene>
<evidence type="ECO:0000313" key="5">
    <source>
        <dbReference type="EMBL" id="TCP18430.1"/>
    </source>
</evidence>
<evidence type="ECO:0000259" key="4">
    <source>
        <dbReference type="Pfam" id="PF00155"/>
    </source>
</evidence>
<accession>A0A4R2NBJ1</accession>
<dbReference type="RefSeq" id="WP_165904861.1">
    <property type="nucleotide sequence ID" value="NZ_LVXA01000001.1"/>
</dbReference>
<dbReference type="PANTHER" id="PTHR13693">
    <property type="entry name" value="CLASS II AMINOTRANSFERASE/8-AMINO-7-OXONONANOATE SYNTHASE"/>
    <property type="match status" value="1"/>
</dbReference>
<keyword evidence="6" id="KW-1185">Reference proteome</keyword>
<keyword evidence="3" id="KW-0663">Pyridoxal phosphate</keyword>
<keyword evidence="2" id="KW-0808">Transferase</keyword>
<dbReference type="Gene3D" id="3.90.1150.10">
    <property type="entry name" value="Aspartate Aminotransferase, domain 1"/>
    <property type="match status" value="1"/>
</dbReference>
<dbReference type="InterPro" id="IPR004839">
    <property type="entry name" value="Aminotransferase_I/II_large"/>
</dbReference>
<dbReference type="GO" id="GO:0030170">
    <property type="term" value="F:pyridoxal phosphate binding"/>
    <property type="evidence" value="ECO:0007669"/>
    <property type="project" value="InterPro"/>
</dbReference>
<feature type="domain" description="Aminotransferase class I/classII large" evidence="4">
    <location>
        <begin position="37"/>
        <end position="380"/>
    </location>
</feature>
<dbReference type="PANTHER" id="PTHR13693:SF100">
    <property type="entry name" value="8-AMINO-7-OXONONANOATE SYNTHASE"/>
    <property type="match status" value="1"/>
</dbReference>
<dbReference type="InterPro" id="IPR015424">
    <property type="entry name" value="PyrdxlP-dep_Trfase"/>
</dbReference>
<dbReference type="SUPFAM" id="SSF53383">
    <property type="entry name" value="PLP-dependent transferases"/>
    <property type="match status" value="1"/>
</dbReference>
<evidence type="ECO:0000256" key="1">
    <source>
        <dbReference type="ARBA" id="ARBA00001933"/>
    </source>
</evidence>
<comment type="cofactor">
    <cofactor evidence="1">
        <name>pyridoxal 5'-phosphate</name>
        <dbReference type="ChEBI" id="CHEBI:597326"/>
    </cofactor>
</comment>
<dbReference type="Pfam" id="PF00155">
    <property type="entry name" value="Aminotran_1_2"/>
    <property type="match status" value="1"/>
</dbReference>